<reference evidence="2 3" key="2">
    <citation type="submission" date="2024-09" db="EMBL/GenBank/DDBJ databases">
        <title>Draft genome sequence of Candidatus Magnetaquicoccaceae bacterium FCR-1.</title>
        <authorList>
            <person name="Shimoshige H."/>
            <person name="Shimamura S."/>
            <person name="Taoka A."/>
            <person name="Kobayashi H."/>
            <person name="Maekawa T."/>
        </authorList>
    </citation>
    <scope>NUCLEOTIDE SEQUENCE [LARGE SCALE GENOMIC DNA]</scope>
    <source>
        <strain evidence="2 3">FCR-1</strain>
    </source>
</reference>
<gene>
    <name evidence="2" type="ORF">SIID45300_01585</name>
</gene>
<reference evidence="2 3" key="1">
    <citation type="submission" date="2024-05" db="EMBL/GenBank/DDBJ databases">
        <authorList>
            <consortium name="Candidatus Magnetaquicoccaceae bacterium FCR-1 genome sequencing consortium"/>
            <person name="Shimoshige H."/>
            <person name="Shimamura S."/>
            <person name="Taoka A."/>
            <person name="Kobayashi H."/>
            <person name="Maekawa T."/>
        </authorList>
    </citation>
    <scope>NUCLEOTIDE SEQUENCE [LARGE SCALE GENOMIC DNA]</scope>
    <source>
        <strain evidence="2 3">FCR-1</strain>
    </source>
</reference>
<evidence type="ECO:0000256" key="1">
    <source>
        <dbReference type="SAM" id="Coils"/>
    </source>
</evidence>
<comment type="caution">
    <text evidence="2">The sequence shown here is derived from an EMBL/GenBank/DDBJ whole genome shotgun (WGS) entry which is preliminary data.</text>
</comment>
<keyword evidence="3" id="KW-1185">Reference proteome</keyword>
<evidence type="ECO:0000313" key="3">
    <source>
        <dbReference type="Proteomes" id="UP001628193"/>
    </source>
</evidence>
<name>A0ABQ0C8R0_9PROT</name>
<dbReference type="Proteomes" id="UP001628193">
    <property type="component" value="Unassembled WGS sequence"/>
</dbReference>
<organism evidence="2 3">
    <name type="scientific">Candidatus Magnetaquiglobus chichijimensis</name>
    <dbReference type="NCBI Taxonomy" id="3141448"/>
    <lineage>
        <taxon>Bacteria</taxon>
        <taxon>Pseudomonadati</taxon>
        <taxon>Pseudomonadota</taxon>
        <taxon>Magnetococcia</taxon>
        <taxon>Magnetococcales</taxon>
        <taxon>Candidatus Magnetaquicoccaceae</taxon>
        <taxon>Candidatus Magnetaquiglobus</taxon>
    </lineage>
</organism>
<keyword evidence="1" id="KW-0175">Coiled coil</keyword>
<dbReference type="EMBL" id="BAAFGK010000004">
    <property type="protein sequence ID" value="GAB0057261.1"/>
    <property type="molecule type" value="Genomic_DNA"/>
</dbReference>
<accession>A0ABQ0C8R0</accession>
<protein>
    <submittedName>
        <fullName evidence="2">Uncharacterized protein</fullName>
    </submittedName>
</protein>
<evidence type="ECO:0000313" key="2">
    <source>
        <dbReference type="EMBL" id="GAB0057261.1"/>
    </source>
</evidence>
<proteinExistence type="predicted"/>
<sequence length="105" mass="11698">MNRALEADRDAFLSVAESRREAEALLLEARRVAASIEARADRRMATIQKERARALRRQLDALQRHHRRAALFKEEGGDAPDPLVWAESGVAARRLAALLTGGAER</sequence>
<feature type="coiled-coil region" evidence="1">
    <location>
        <begin position="19"/>
        <end position="65"/>
    </location>
</feature>